<feature type="region of interest" description="Disordered" evidence="1">
    <location>
        <begin position="157"/>
        <end position="176"/>
    </location>
</feature>
<feature type="compositionally biased region" description="Acidic residues" evidence="1">
    <location>
        <begin position="157"/>
        <end position="169"/>
    </location>
</feature>
<dbReference type="Proteomes" id="UP000231019">
    <property type="component" value="Unassembled WGS sequence"/>
</dbReference>
<protein>
    <submittedName>
        <fullName evidence="2">Uncharacterized protein</fullName>
    </submittedName>
</protein>
<evidence type="ECO:0000256" key="1">
    <source>
        <dbReference type="SAM" id="MobiDB-lite"/>
    </source>
</evidence>
<name>A0A2M7FXY2_9BACT</name>
<dbReference type="AlphaFoldDB" id="A0A2M7FXY2"/>
<evidence type="ECO:0000313" key="2">
    <source>
        <dbReference type="EMBL" id="PIW14172.1"/>
    </source>
</evidence>
<accession>A0A2M7FXY2</accession>
<sequence>MFIQKLLRFQTIPGPYLGSDKFLPKSSSQTFAPLLAPKCEPPVLKSLTQQLDLRVQFQNKPVLTPPSPELMSPESSKLCKLTLKNLQSHPVQVREKQPEVVLDILEVSQSEETIEIQKEVLLSFLALEKPLEKRNAKPTRKVPKGIPFLDFHFSWEDELPETENPESETEMSSGFA</sequence>
<comment type="caution">
    <text evidence="2">The sequence shown here is derived from an EMBL/GenBank/DDBJ whole genome shotgun (WGS) entry which is preliminary data.</text>
</comment>
<gene>
    <name evidence="2" type="ORF">COW36_22615</name>
</gene>
<reference evidence="2 3" key="1">
    <citation type="submission" date="2017-09" db="EMBL/GenBank/DDBJ databases">
        <title>Depth-based differentiation of microbial function through sediment-hosted aquifers and enrichment of novel symbionts in the deep terrestrial subsurface.</title>
        <authorList>
            <person name="Probst A.J."/>
            <person name="Ladd B."/>
            <person name="Jarett J.K."/>
            <person name="Geller-Mcgrath D.E."/>
            <person name="Sieber C.M."/>
            <person name="Emerson J.B."/>
            <person name="Anantharaman K."/>
            <person name="Thomas B.C."/>
            <person name="Malmstrom R."/>
            <person name="Stieglmeier M."/>
            <person name="Klingl A."/>
            <person name="Woyke T."/>
            <person name="Ryan C.M."/>
            <person name="Banfield J.F."/>
        </authorList>
    </citation>
    <scope>NUCLEOTIDE SEQUENCE [LARGE SCALE GENOMIC DNA]</scope>
    <source>
        <strain evidence="2">CG17_big_fil_post_rev_8_21_14_2_50_48_46</strain>
    </source>
</reference>
<evidence type="ECO:0000313" key="3">
    <source>
        <dbReference type="Proteomes" id="UP000231019"/>
    </source>
</evidence>
<proteinExistence type="predicted"/>
<dbReference type="EMBL" id="PFFQ01000063">
    <property type="protein sequence ID" value="PIW14172.1"/>
    <property type="molecule type" value="Genomic_DNA"/>
</dbReference>
<organism evidence="2 3">
    <name type="scientific">bacterium (Candidatus Blackallbacteria) CG17_big_fil_post_rev_8_21_14_2_50_48_46</name>
    <dbReference type="NCBI Taxonomy" id="2014261"/>
    <lineage>
        <taxon>Bacteria</taxon>
        <taxon>Candidatus Blackallbacteria</taxon>
    </lineage>
</organism>